<dbReference type="SUPFAM" id="SSF54001">
    <property type="entry name" value="Cysteine proteinases"/>
    <property type="match status" value="1"/>
</dbReference>
<evidence type="ECO:0000256" key="6">
    <source>
        <dbReference type="SAM" id="SignalP"/>
    </source>
</evidence>
<evidence type="ECO:0000313" key="9">
    <source>
        <dbReference type="Proteomes" id="UP001589894"/>
    </source>
</evidence>
<evidence type="ECO:0000256" key="4">
    <source>
        <dbReference type="ARBA" id="ARBA00022807"/>
    </source>
</evidence>
<dbReference type="InterPro" id="IPR038765">
    <property type="entry name" value="Papain-like_cys_pep_sf"/>
</dbReference>
<dbReference type="Gene3D" id="3.90.1720.10">
    <property type="entry name" value="endopeptidase domain like (from Nostoc punctiforme)"/>
    <property type="match status" value="1"/>
</dbReference>
<dbReference type="PROSITE" id="PS51935">
    <property type="entry name" value="NLPC_P60"/>
    <property type="match status" value="1"/>
</dbReference>
<keyword evidence="3" id="KW-0378">Hydrolase</keyword>
<feature type="domain" description="NlpC/P60" evidence="7">
    <location>
        <begin position="76"/>
        <end position="210"/>
    </location>
</feature>
<sequence length="260" mass="28176">MYVRLVRRLAVGLVVTLALFAAPQAMSPATAAVLTATPADPPLPSYPGLPPLTGSTTLATVTTTPTPCGDNGTDRHLTRNEVLTRARSWLSVGIPYSQERCYRNSYGDYRTDCSGFVSMAWGLGGSGSSYWTGNLDLQSYPITRSSLQPGDALLRHTGDPAENHVALFVEWADSAHTQPVVIEQTGSRDTVQDSWSSSYASLYTPARYTNIVETGMVDVSLSSGRSYFGDGQHHVYERGVGDSLQHFWYTVGDSGWDKAI</sequence>
<evidence type="ECO:0000313" key="8">
    <source>
        <dbReference type="EMBL" id="MFC0564432.1"/>
    </source>
</evidence>
<proteinExistence type="inferred from homology"/>
<name>A0ABV6NUI6_9ACTN</name>
<dbReference type="EMBL" id="JBHLUE010000005">
    <property type="protein sequence ID" value="MFC0564432.1"/>
    <property type="molecule type" value="Genomic_DNA"/>
</dbReference>
<gene>
    <name evidence="8" type="ORF">ACFFHU_09820</name>
</gene>
<evidence type="ECO:0000256" key="5">
    <source>
        <dbReference type="SAM" id="MobiDB-lite"/>
    </source>
</evidence>
<accession>A0ABV6NUI6</accession>
<keyword evidence="2" id="KW-0645">Protease</keyword>
<feature type="compositionally biased region" description="Low complexity" evidence="5">
    <location>
        <begin position="54"/>
        <end position="66"/>
    </location>
</feature>
<evidence type="ECO:0000256" key="3">
    <source>
        <dbReference type="ARBA" id="ARBA00022801"/>
    </source>
</evidence>
<comment type="caution">
    <text evidence="8">The sequence shown here is derived from an EMBL/GenBank/DDBJ whole genome shotgun (WGS) entry which is preliminary data.</text>
</comment>
<feature type="region of interest" description="Disordered" evidence="5">
    <location>
        <begin position="54"/>
        <end position="74"/>
    </location>
</feature>
<feature type="signal peptide" evidence="6">
    <location>
        <begin position="1"/>
        <end position="31"/>
    </location>
</feature>
<evidence type="ECO:0000256" key="2">
    <source>
        <dbReference type="ARBA" id="ARBA00022670"/>
    </source>
</evidence>
<evidence type="ECO:0000259" key="7">
    <source>
        <dbReference type="PROSITE" id="PS51935"/>
    </source>
</evidence>
<organism evidence="8 9">
    <name type="scientific">Plantactinospora siamensis</name>
    <dbReference type="NCBI Taxonomy" id="555372"/>
    <lineage>
        <taxon>Bacteria</taxon>
        <taxon>Bacillati</taxon>
        <taxon>Actinomycetota</taxon>
        <taxon>Actinomycetes</taxon>
        <taxon>Micromonosporales</taxon>
        <taxon>Micromonosporaceae</taxon>
        <taxon>Plantactinospora</taxon>
    </lineage>
</organism>
<feature type="chain" id="PRO_5047341578" description="NlpC/P60 domain-containing protein" evidence="6">
    <location>
        <begin position="32"/>
        <end position="260"/>
    </location>
</feature>
<evidence type="ECO:0000256" key="1">
    <source>
        <dbReference type="ARBA" id="ARBA00007074"/>
    </source>
</evidence>
<keyword evidence="9" id="KW-1185">Reference proteome</keyword>
<keyword evidence="6" id="KW-0732">Signal</keyword>
<protein>
    <recommendedName>
        <fullName evidence="7">NlpC/P60 domain-containing protein</fullName>
    </recommendedName>
</protein>
<dbReference type="InterPro" id="IPR000064">
    <property type="entry name" value="NLP_P60_dom"/>
</dbReference>
<comment type="similarity">
    <text evidence="1">Belongs to the peptidase C40 family.</text>
</comment>
<dbReference type="Proteomes" id="UP001589894">
    <property type="component" value="Unassembled WGS sequence"/>
</dbReference>
<keyword evidence="4" id="KW-0788">Thiol protease</keyword>
<reference evidence="8 9" key="1">
    <citation type="submission" date="2024-09" db="EMBL/GenBank/DDBJ databases">
        <authorList>
            <person name="Sun Q."/>
            <person name="Mori K."/>
        </authorList>
    </citation>
    <scope>NUCLEOTIDE SEQUENCE [LARGE SCALE GENOMIC DNA]</scope>
    <source>
        <strain evidence="8 9">TBRC 2205</strain>
    </source>
</reference>
<feature type="non-terminal residue" evidence="8">
    <location>
        <position position="260"/>
    </location>
</feature>